<name>A0ACB8BF66_9AGAM</name>
<organism evidence="1 2">
    <name type="scientific">Leucogyrophana mollusca</name>
    <dbReference type="NCBI Taxonomy" id="85980"/>
    <lineage>
        <taxon>Eukaryota</taxon>
        <taxon>Fungi</taxon>
        <taxon>Dikarya</taxon>
        <taxon>Basidiomycota</taxon>
        <taxon>Agaricomycotina</taxon>
        <taxon>Agaricomycetes</taxon>
        <taxon>Agaricomycetidae</taxon>
        <taxon>Boletales</taxon>
        <taxon>Boletales incertae sedis</taxon>
        <taxon>Leucogyrophana</taxon>
    </lineage>
</organism>
<reference evidence="1" key="1">
    <citation type="journal article" date="2021" name="New Phytol.">
        <title>Evolutionary innovations through gain and loss of genes in the ectomycorrhizal Boletales.</title>
        <authorList>
            <person name="Wu G."/>
            <person name="Miyauchi S."/>
            <person name="Morin E."/>
            <person name="Kuo A."/>
            <person name="Drula E."/>
            <person name="Varga T."/>
            <person name="Kohler A."/>
            <person name="Feng B."/>
            <person name="Cao Y."/>
            <person name="Lipzen A."/>
            <person name="Daum C."/>
            <person name="Hundley H."/>
            <person name="Pangilinan J."/>
            <person name="Johnson J."/>
            <person name="Barry K."/>
            <person name="LaButti K."/>
            <person name="Ng V."/>
            <person name="Ahrendt S."/>
            <person name="Min B."/>
            <person name="Choi I.G."/>
            <person name="Park H."/>
            <person name="Plett J.M."/>
            <person name="Magnuson J."/>
            <person name="Spatafora J.W."/>
            <person name="Nagy L.G."/>
            <person name="Henrissat B."/>
            <person name="Grigoriev I.V."/>
            <person name="Yang Z.L."/>
            <person name="Xu J."/>
            <person name="Martin F.M."/>
        </authorList>
    </citation>
    <scope>NUCLEOTIDE SEQUENCE</scope>
    <source>
        <strain evidence="1">KUC20120723A-06</strain>
    </source>
</reference>
<keyword evidence="2" id="KW-1185">Reference proteome</keyword>
<protein>
    <submittedName>
        <fullName evidence="1">Uncharacterized protein</fullName>
    </submittedName>
</protein>
<dbReference type="Proteomes" id="UP000790709">
    <property type="component" value="Unassembled WGS sequence"/>
</dbReference>
<sequence>MVKSKEDTITKFNEQVNMTVGELESWLASDKSHKAGTGVGLESGRKIIEILKKNPDKDPDEYEEVRPQQDTVFTHKPADIPITLARPGSHAQGGRVRHISPIMS</sequence>
<comment type="caution">
    <text evidence="1">The sequence shown here is derived from an EMBL/GenBank/DDBJ whole genome shotgun (WGS) entry which is preliminary data.</text>
</comment>
<evidence type="ECO:0000313" key="1">
    <source>
        <dbReference type="EMBL" id="KAH7924471.1"/>
    </source>
</evidence>
<proteinExistence type="predicted"/>
<dbReference type="EMBL" id="MU266423">
    <property type="protein sequence ID" value="KAH7924471.1"/>
    <property type="molecule type" value="Genomic_DNA"/>
</dbReference>
<accession>A0ACB8BF66</accession>
<gene>
    <name evidence="1" type="ORF">BV22DRAFT_1035065</name>
</gene>
<evidence type="ECO:0000313" key="2">
    <source>
        <dbReference type="Proteomes" id="UP000790709"/>
    </source>
</evidence>